<gene>
    <name evidence="3" type="ORF">VNO78_34792</name>
</gene>
<dbReference type="AlphaFoldDB" id="A0AAN9RKS6"/>
<name>A0AAN9RKS6_PSOTE</name>
<sequence length="672" mass="76993">MSSFSFTSYTPSSSSSSWGDASDSTEVTHSWKGSNICSATHLFVFPVEATKAEVGVTLPKGSPKEEALTRKAMGNPKMEFPPITDPEYEWVDGEVSAYYSRYNKKEILVAFVKTVELCTFKNALDFPFFIRRCRNGSFDMPDFVYFHKNVEDKFDFLYAHDCMFRDLSVQIPFDDFTMGVLCILNIAPTQLHLNVWAYLQAFKALCLFTHVKANPSLFLRHFTTHPHEKCKWVSLYRNPKNPLLQLYTTSYKNFKTGFFKLLVDPETGPKHFCDQDGGWLFPFYWQRAPRRYDSYPAELLTTEEVTAVAFLDLLPRRLPVGKLIKLFQSPTPLEDLESGSRKEEVPQEIFELDPYLKDLPTDIFPPAPEGSRRKSKPKGKNIEKEREKGKRKRREGKKSSSNKSKKARTEDPSPSFVVPAAMVSSSFFHEDFDPLAVMCQVGESFSEASQDYLTTTDPTLHWVHYCELSARMQALGCHLFATETTKLWQQLKRSEESLEAATKVVDSLNAKVAELKEKNKTMVLVEEHEAALKEKDARVEEALDMYKEVDAAREENEKVCESLNRDLKAAKIGFSKYKKQAMKDICVEHEVGFRHAVRQAYQFGSFPWDFKFDSDWDFFGGEFKHFDEVPYSLSLDTHAPCMMVAPDRTERVDIEDKGVEDVEEVDGGNVDS</sequence>
<feature type="coiled-coil region" evidence="1">
    <location>
        <begin position="491"/>
        <end position="545"/>
    </location>
</feature>
<dbReference type="Proteomes" id="UP001386955">
    <property type="component" value="Unassembled WGS sequence"/>
</dbReference>
<evidence type="ECO:0000256" key="1">
    <source>
        <dbReference type="SAM" id="Coils"/>
    </source>
</evidence>
<evidence type="ECO:0000256" key="2">
    <source>
        <dbReference type="SAM" id="MobiDB-lite"/>
    </source>
</evidence>
<evidence type="ECO:0000313" key="3">
    <source>
        <dbReference type="EMBL" id="KAK7376326.1"/>
    </source>
</evidence>
<keyword evidence="1" id="KW-0175">Coiled coil</keyword>
<keyword evidence="4" id="KW-1185">Reference proteome</keyword>
<reference evidence="3 4" key="1">
    <citation type="submission" date="2024-01" db="EMBL/GenBank/DDBJ databases">
        <title>The genomes of 5 underutilized Papilionoideae crops provide insights into root nodulation and disease resistanc.</title>
        <authorList>
            <person name="Jiang F."/>
        </authorList>
    </citation>
    <scope>NUCLEOTIDE SEQUENCE [LARGE SCALE GENOMIC DNA]</scope>
    <source>
        <strain evidence="3">DUOXIRENSHENG_FW03</strain>
        <tissue evidence="3">Leaves</tissue>
    </source>
</reference>
<proteinExistence type="predicted"/>
<protein>
    <submittedName>
        <fullName evidence="3">Uncharacterized protein</fullName>
    </submittedName>
</protein>
<feature type="region of interest" description="Disordered" evidence="2">
    <location>
        <begin position="358"/>
        <end position="415"/>
    </location>
</feature>
<accession>A0AAN9RKS6</accession>
<comment type="caution">
    <text evidence="3">The sequence shown here is derived from an EMBL/GenBank/DDBJ whole genome shotgun (WGS) entry which is preliminary data.</text>
</comment>
<dbReference type="EMBL" id="JAYMYS010000028">
    <property type="protein sequence ID" value="KAK7376326.1"/>
    <property type="molecule type" value="Genomic_DNA"/>
</dbReference>
<feature type="region of interest" description="Disordered" evidence="2">
    <location>
        <begin position="1"/>
        <end position="21"/>
    </location>
</feature>
<evidence type="ECO:0000313" key="4">
    <source>
        <dbReference type="Proteomes" id="UP001386955"/>
    </source>
</evidence>
<organism evidence="3 4">
    <name type="scientific">Psophocarpus tetragonolobus</name>
    <name type="common">Winged bean</name>
    <name type="synonym">Dolichos tetragonolobus</name>
    <dbReference type="NCBI Taxonomy" id="3891"/>
    <lineage>
        <taxon>Eukaryota</taxon>
        <taxon>Viridiplantae</taxon>
        <taxon>Streptophyta</taxon>
        <taxon>Embryophyta</taxon>
        <taxon>Tracheophyta</taxon>
        <taxon>Spermatophyta</taxon>
        <taxon>Magnoliopsida</taxon>
        <taxon>eudicotyledons</taxon>
        <taxon>Gunneridae</taxon>
        <taxon>Pentapetalae</taxon>
        <taxon>rosids</taxon>
        <taxon>fabids</taxon>
        <taxon>Fabales</taxon>
        <taxon>Fabaceae</taxon>
        <taxon>Papilionoideae</taxon>
        <taxon>50 kb inversion clade</taxon>
        <taxon>NPAAA clade</taxon>
        <taxon>indigoferoid/millettioid clade</taxon>
        <taxon>Phaseoleae</taxon>
        <taxon>Psophocarpus</taxon>
    </lineage>
</organism>